<dbReference type="GO" id="GO:0001708">
    <property type="term" value="P:cell fate specification"/>
    <property type="evidence" value="ECO:0007669"/>
    <property type="project" value="TreeGrafter"/>
</dbReference>
<gene>
    <name evidence="6" type="primary">LophoHh</name>
</gene>
<proteinExistence type="evidence at transcript level"/>
<reference evidence="6" key="2">
    <citation type="submission" date="2016-06" db="EMBL/GenBank/DDBJ databases">
        <authorList>
            <person name="Kjaerup R.B."/>
            <person name="Dalgaard T.S."/>
            <person name="Juul-Madsen H.R."/>
        </authorList>
    </citation>
    <scope>NUCLEOTIDE SEQUENCE</scope>
</reference>
<evidence type="ECO:0000256" key="3">
    <source>
        <dbReference type="SAM" id="SignalP"/>
    </source>
</evidence>
<dbReference type="FunFam" id="2.170.16.10:FF:000001">
    <property type="entry name" value="Indian hedgehog"/>
    <property type="match status" value="1"/>
</dbReference>
<feature type="chain" id="PRO_5011955512" evidence="3">
    <location>
        <begin position="19"/>
        <end position="290"/>
    </location>
</feature>
<feature type="domain" description="Hint" evidence="4">
    <location>
        <begin position="177"/>
        <end position="221"/>
    </location>
</feature>
<protein>
    <submittedName>
        <fullName evidence="6">Lophotrochozoan hedgehog-related</fullName>
    </submittedName>
</protein>
<dbReference type="GO" id="GO:0005113">
    <property type="term" value="F:patched binding"/>
    <property type="evidence" value="ECO:0007669"/>
    <property type="project" value="TreeGrafter"/>
</dbReference>
<dbReference type="PANTHER" id="PTHR11889:SF31">
    <property type="entry name" value="PROTEIN HEDGEHOG"/>
    <property type="match status" value="1"/>
</dbReference>
<dbReference type="GO" id="GO:0010468">
    <property type="term" value="P:regulation of gene expression"/>
    <property type="evidence" value="ECO:0007669"/>
    <property type="project" value="TreeGrafter"/>
</dbReference>
<dbReference type="GO" id="GO:0016539">
    <property type="term" value="P:intein-mediated protein splicing"/>
    <property type="evidence" value="ECO:0007669"/>
    <property type="project" value="InterPro"/>
</dbReference>
<dbReference type="CDD" id="cd00081">
    <property type="entry name" value="Hint"/>
    <property type="match status" value="1"/>
</dbReference>
<dbReference type="GO" id="GO:0048731">
    <property type="term" value="P:system development"/>
    <property type="evidence" value="ECO:0007669"/>
    <property type="project" value="UniProtKB-ARBA"/>
</dbReference>
<dbReference type="InterPro" id="IPR003587">
    <property type="entry name" value="Hint_dom_N"/>
</dbReference>
<keyword evidence="2 3" id="KW-0732">Signal</keyword>
<keyword evidence="1" id="KW-0217">Developmental protein</keyword>
<dbReference type="PRINTS" id="PR00632">
    <property type="entry name" value="SONICHHOG"/>
</dbReference>
<dbReference type="SUPFAM" id="SSF51294">
    <property type="entry name" value="Hedgehog/intein (Hint) domain"/>
    <property type="match status" value="1"/>
</dbReference>
<dbReference type="InterPro" id="IPR001767">
    <property type="entry name" value="Hedgehog_Hint"/>
</dbReference>
<dbReference type="GO" id="GO:0007267">
    <property type="term" value="P:cell-cell signaling"/>
    <property type="evidence" value="ECO:0007669"/>
    <property type="project" value="InterPro"/>
</dbReference>
<dbReference type="InterPro" id="IPR001657">
    <property type="entry name" value="Hedgehog"/>
</dbReference>
<dbReference type="Gene3D" id="2.170.16.10">
    <property type="entry name" value="Hedgehog/Intein (Hint) domain"/>
    <property type="match status" value="1"/>
</dbReference>
<dbReference type="InterPro" id="IPR003586">
    <property type="entry name" value="Hint_dom_C"/>
</dbReference>
<dbReference type="EMBL" id="KX365117">
    <property type="protein sequence ID" value="APD15680.1"/>
    <property type="molecule type" value="mRNA"/>
</dbReference>
<dbReference type="GO" id="GO:0005509">
    <property type="term" value="F:calcium ion binding"/>
    <property type="evidence" value="ECO:0007669"/>
    <property type="project" value="TreeGrafter"/>
</dbReference>
<organism evidence="6">
    <name type="scientific">Acanthochitona crinita</name>
    <name type="common">Chiton</name>
    <dbReference type="NCBI Taxonomy" id="126420"/>
    <lineage>
        <taxon>Eukaryota</taxon>
        <taxon>Metazoa</taxon>
        <taxon>Spiralia</taxon>
        <taxon>Lophotrochozoa</taxon>
        <taxon>Mollusca</taxon>
        <taxon>Polyplacophora</taxon>
        <taxon>Neoloricata</taxon>
        <taxon>Chitonida</taxon>
        <taxon>Acanthochitonina</taxon>
        <taxon>Acanthochitonidae</taxon>
        <taxon>Acanthochitona</taxon>
    </lineage>
</organism>
<reference evidence="6" key="1">
    <citation type="journal article" date="2016" name="BMC Genomics">
        <title>Comparative transcriptomics enlarges the toolkit of known developmental genes in mollusks.</title>
        <authorList>
            <person name="De Oliveira A.L."/>
            <person name="Wollesen T."/>
            <person name="Kristof A."/>
            <person name="Scherholz M."/>
            <person name="Redl E."/>
            <person name="Todt C."/>
            <person name="Bleidorn C."/>
            <person name="Wanninger A."/>
        </authorList>
    </citation>
    <scope>NUCLEOTIDE SEQUENCE</scope>
</reference>
<dbReference type="Pfam" id="PF01079">
    <property type="entry name" value="Hint"/>
    <property type="match status" value="1"/>
</dbReference>
<dbReference type="InterPro" id="IPR036844">
    <property type="entry name" value="Hint_dom_sf"/>
</dbReference>
<dbReference type="GO" id="GO:0016540">
    <property type="term" value="P:protein autoprocessing"/>
    <property type="evidence" value="ECO:0007669"/>
    <property type="project" value="InterPro"/>
</dbReference>
<feature type="signal peptide" evidence="3">
    <location>
        <begin position="1"/>
        <end position="18"/>
    </location>
</feature>
<accession>A0A1J0M5N9</accession>
<dbReference type="AlphaFoldDB" id="A0A1J0M5N9"/>
<dbReference type="GO" id="GO:0007224">
    <property type="term" value="P:smoothened signaling pathway"/>
    <property type="evidence" value="ECO:0007669"/>
    <property type="project" value="TreeGrafter"/>
</dbReference>
<evidence type="ECO:0000256" key="2">
    <source>
        <dbReference type="ARBA" id="ARBA00022729"/>
    </source>
</evidence>
<evidence type="ECO:0000256" key="1">
    <source>
        <dbReference type="ARBA" id="ARBA00022473"/>
    </source>
</evidence>
<dbReference type="PANTHER" id="PTHR11889">
    <property type="entry name" value="HEDGEHOG"/>
    <property type="match status" value="1"/>
</dbReference>
<dbReference type="SMART" id="SM00306">
    <property type="entry name" value="HintN"/>
    <property type="match status" value="1"/>
</dbReference>
<evidence type="ECO:0000259" key="5">
    <source>
        <dbReference type="SMART" id="SM00306"/>
    </source>
</evidence>
<name>A0A1J0M5N9_ACACN</name>
<feature type="domain" description="Hint" evidence="5">
    <location>
        <begin position="73"/>
        <end position="176"/>
    </location>
</feature>
<dbReference type="InterPro" id="IPR006141">
    <property type="entry name" value="Intein_N"/>
</dbReference>
<dbReference type="SMART" id="SM00305">
    <property type="entry name" value="HintC"/>
    <property type="match status" value="1"/>
</dbReference>
<sequence>MEWYLLAVALTAFIAADARRYYLNKRGSKLELVEEMTYSHPRVGMANADCQCKCKQLHSERGWECCKCAWTDEVCFPGDARVQLQNGQSISMATLEVGQKILTINADGFPTFSEVLMFLKRHPATQAVYSVLRTDKGSIRMTPRHIVFTDSSNNTAHRQPRFAQDVSVGDYLFSAETSGLEPARVLEIDSEIMEGVYVPLTETGTLVVDGILASCYSSINHHVAHAFLTPVRWFPSLFHIPSDDHGMPTYVFFLKWLAHSILPSGYQGKYEKRSPYAAVAGLSDQLQTEL</sequence>
<evidence type="ECO:0000313" key="6">
    <source>
        <dbReference type="EMBL" id="APD15680.1"/>
    </source>
</evidence>
<evidence type="ECO:0000259" key="4">
    <source>
        <dbReference type="SMART" id="SM00305"/>
    </source>
</evidence>
<dbReference type="PROSITE" id="PS50817">
    <property type="entry name" value="INTEIN_N_TER"/>
    <property type="match status" value="1"/>
</dbReference>
<dbReference type="GO" id="GO:0005615">
    <property type="term" value="C:extracellular space"/>
    <property type="evidence" value="ECO:0007669"/>
    <property type="project" value="TreeGrafter"/>
</dbReference>
<dbReference type="InterPro" id="IPR050387">
    <property type="entry name" value="Hedgehog_Signaling"/>
</dbReference>